<keyword evidence="2" id="KW-0472">Membrane</keyword>
<dbReference type="AlphaFoldDB" id="A0A382D140"/>
<keyword evidence="2" id="KW-0812">Transmembrane</keyword>
<gene>
    <name evidence="3" type="ORF">METZ01_LOCUS184157</name>
</gene>
<organism evidence="3">
    <name type="scientific">marine metagenome</name>
    <dbReference type="NCBI Taxonomy" id="408172"/>
    <lineage>
        <taxon>unclassified sequences</taxon>
        <taxon>metagenomes</taxon>
        <taxon>ecological metagenomes</taxon>
    </lineage>
</organism>
<reference evidence="3" key="1">
    <citation type="submission" date="2018-05" db="EMBL/GenBank/DDBJ databases">
        <authorList>
            <person name="Lanie J.A."/>
            <person name="Ng W.-L."/>
            <person name="Kazmierczak K.M."/>
            <person name="Andrzejewski T.M."/>
            <person name="Davidsen T.M."/>
            <person name="Wayne K.J."/>
            <person name="Tettelin H."/>
            <person name="Glass J.I."/>
            <person name="Rusch D."/>
            <person name="Podicherti R."/>
            <person name="Tsui H.-C.T."/>
            <person name="Winkler M.E."/>
        </authorList>
    </citation>
    <scope>NUCLEOTIDE SEQUENCE</scope>
</reference>
<dbReference type="EMBL" id="UINC01036793">
    <property type="protein sequence ID" value="SVB31303.1"/>
    <property type="molecule type" value="Genomic_DNA"/>
</dbReference>
<evidence type="ECO:0000313" key="3">
    <source>
        <dbReference type="EMBL" id="SVB31303.1"/>
    </source>
</evidence>
<feature type="compositionally biased region" description="Polar residues" evidence="1">
    <location>
        <begin position="75"/>
        <end position="89"/>
    </location>
</feature>
<feature type="transmembrane region" description="Helical" evidence="2">
    <location>
        <begin position="12"/>
        <end position="35"/>
    </location>
</feature>
<feature type="region of interest" description="Disordered" evidence="1">
    <location>
        <begin position="67"/>
        <end position="89"/>
    </location>
</feature>
<proteinExistence type="predicted"/>
<keyword evidence="2" id="KW-1133">Transmembrane helix</keyword>
<protein>
    <submittedName>
        <fullName evidence="3">Uncharacterized protein</fullName>
    </submittedName>
</protein>
<feature type="transmembrane region" description="Helical" evidence="2">
    <location>
        <begin position="41"/>
        <end position="62"/>
    </location>
</feature>
<evidence type="ECO:0000256" key="2">
    <source>
        <dbReference type="SAM" id="Phobius"/>
    </source>
</evidence>
<name>A0A382D140_9ZZZZ</name>
<accession>A0A382D140</accession>
<evidence type="ECO:0000256" key="1">
    <source>
        <dbReference type="SAM" id="MobiDB-lite"/>
    </source>
</evidence>
<sequence>MMETAIRRLNVLEFIILGVVVVLALIAGALLAWLLESTIGVSFRLVWGVASVLFFVVPGVLVHRQSLSPDDAGQNRVNLSSHMTTRNDG</sequence>